<evidence type="ECO:0000313" key="2">
    <source>
        <dbReference type="Proteomes" id="UP001197378"/>
    </source>
</evidence>
<dbReference type="Proteomes" id="UP001197378">
    <property type="component" value="Unassembled WGS sequence"/>
</dbReference>
<dbReference type="SUPFAM" id="SSF52540">
    <property type="entry name" value="P-loop containing nucleoside triphosphate hydrolases"/>
    <property type="match status" value="1"/>
</dbReference>
<feature type="non-terminal residue" evidence="1">
    <location>
        <position position="154"/>
    </location>
</feature>
<evidence type="ECO:0000313" key="1">
    <source>
        <dbReference type="EMBL" id="MBU2788212.1"/>
    </source>
</evidence>
<sequence length="154" mass="17219">VSRAGYGQWHGLLQAKLIESVIVNNRNQKRRKFQAKNSNSLHFLRTILPLVIFTVGTSASGKSTWARAMQAEHPLLNITIIERDAIRESLHRSTAQSPFSWSAWDRSLEDTVQRLWEEQITDALAGCNPLPGCNPCKVPTPCESPVVIISDTNL</sequence>
<feature type="non-terminal residue" evidence="1">
    <location>
        <position position="1"/>
    </location>
</feature>
<dbReference type="Pfam" id="PF13671">
    <property type="entry name" value="AAA_33"/>
    <property type="match status" value="1"/>
</dbReference>
<protein>
    <submittedName>
        <fullName evidence="1">AAA family ATPase</fullName>
    </submittedName>
</protein>
<dbReference type="RefSeq" id="WP_215885566.1">
    <property type="nucleotide sequence ID" value="NZ_JAAXYO010000118.1"/>
</dbReference>
<reference evidence="1" key="1">
    <citation type="journal article" date="2021" name="ISME J.">
        <title>Genomic evolution of the class Acidithiobacillia: deep-branching Proteobacteria living in extreme acidic conditions.</title>
        <authorList>
            <person name="Moya-Beltran A."/>
            <person name="Beard S."/>
            <person name="Rojas-Villalobos C."/>
            <person name="Issotta F."/>
            <person name="Gallardo Y."/>
            <person name="Ulloa R."/>
            <person name="Giaveno A."/>
            <person name="Degli Esposti M."/>
            <person name="Johnson D.B."/>
            <person name="Quatrini R."/>
        </authorList>
    </citation>
    <scope>NUCLEOTIDE SEQUENCE</scope>
    <source>
        <strain evidence="1">VAN18-1</strain>
    </source>
</reference>
<name>A0AAE3CJV6_9PROT</name>
<gene>
    <name evidence="1" type="ORF">HFQ13_08340</name>
</gene>
<keyword evidence="2" id="KW-1185">Reference proteome</keyword>
<dbReference type="Gene3D" id="3.40.50.300">
    <property type="entry name" value="P-loop containing nucleotide triphosphate hydrolases"/>
    <property type="match status" value="1"/>
</dbReference>
<accession>A0AAE3CJV6</accession>
<organism evidence="1 2">
    <name type="scientific">Igneacidithiobacillus copahuensis</name>
    <dbReference type="NCBI Taxonomy" id="2724909"/>
    <lineage>
        <taxon>Bacteria</taxon>
        <taxon>Pseudomonadati</taxon>
        <taxon>Pseudomonadota</taxon>
        <taxon>Acidithiobacillia</taxon>
        <taxon>Acidithiobacillales</taxon>
        <taxon>Acidithiobacillaceae</taxon>
        <taxon>Igneacidithiobacillus</taxon>
    </lineage>
</organism>
<dbReference type="InterPro" id="IPR027417">
    <property type="entry name" value="P-loop_NTPase"/>
</dbReference>
<dbReference type="AlphaFoldDB" id="A0AAE3CJV6"/>
<dbReference type="EMBL" id="JAAXYO010000118">
    <property type="protein sequence ID" value="MBU2788212.1"/>
    <property type="molecule type" value="Genomic_DNA"/>
</dbReference>
<proteinExistence type="predicted"/>
<comment type="caution">
    <text evidence="1">The sequence shown here is derived from an EMBL/GenBank/DDBJ whole genome shotgun (WGS) entry which is preliminary data.</text>
</comment>